<evidence type="ECO:0000313" key="5">
    <source>
        <dbReference type="Proteomes" id="UP000011135"/>
    </source>
</evidence>
<keyword evidence="5" id="KW-1185">Reference proteome</keyword>
<dbReference type="Proteomes" id="UP000011135">
    <property type="component" value="Unassembled WGS sequence"/>
</dbReference>
<dbReference type="AlphaFoldDB" id="L8JVS3"/>
<dbReference type="NCBIfam" id="TIGR01733">
    <property type="entry name" value="AA-adenyl-dom"/>
    <property type="match status" value="1"/>
</dbReference>
<dbReference type="PROSITE" id="PS00455">
    <property type="entry name" value="AMP_BINDING"/>
    <property type="match status" value="1"/>
</dbReference>
<dbReference type="Gene3D" id="3.40.50.980">
    <property type="match status" value="2"/>
</dbReference>
<sequence>MKQLDKKNIFDIYPLTKGQQGILFETIKNPNAGIYSIKILIGYDFLLEEEKFNNAWERILEVNEILRAIIRWRKLNRPVAVILKDAKERINIVKRESIRFQGFECYTKDHCKSNLNIEDEVFKVTLHQINANKSLIEIDSHHIVQDGWSTSILINEFIDHYQQKDATIEKAHYKKCVLNLNESIDLTSAEQFWADYLKDVEKSNLAENYDHDKLLFHEYEVSFNSEFIDLLQATAKEQRVSLATILHLGWGIAIQDYQSTDDIVFGSVVAGRPSDMRGMERVIGNFVNTLPFRLRSGSKNKLSVKEALKQIQSHISARADFELCTIGQIKKFAKIEPDTEIFDSILVIENYPFNNDTLYRDPLKAIYAEVKESSSYPLDVSIRIDEQISVNVKYQSAKFKYENVRFLISSFKGALDFIMQDTDQTITEYTAVTEGEKHKIFHLFNSPINEAILPSSSIVELFDKKVLLSSESTALVFGDATVSYRQLHKRANKLAYKLKQRGVMPGETIGVYASHSVERIISLLAILKVGGAFLPLKVAEPLVKLSEVLDNCSVSKLLIEEKFGENFYHHPSFDHKQFIDTDTSEIENDLKWKNYPSHKADIAYVLLTSGSTGMPKAVAIEHRSLQNTIHWFIDEFQVGQQTKILQLTDYTFDPSMEDIFGGLIAGAEIHLPSQEIAADAKECYKYMLEQRISLINYVPSVLYEILGNREKVESLQTVISGGEALSEAIKDELLLKGYNLYNNYGPTETTVDCLFSKCDRQRVNLGKPITNSYCLILNANNKLTPIGRTGEICIGGLGVARGYVNDPELTARKFISDPYYPGQILYKTGDYGIWQEDGTVLYQGRKDNQVKINGIRVELGHIRSVINDMSEVIQSEVITTGSPKRLVVFIIVRKEEELTEGETKERLRKILPPYMIPQTVHFLEKFPLTSNGKIDAVALEKVYIKSRPNNILSLKNFSRYESDLVKIWNEVLDPVELDINRSFFELGGDSLGLMKINNRINDHFNLDLPISTYFSYPSINLLSRHIRSLVEKENITEQEADDVSGDRVSAAKNRLSIIKRNR</sequence>
<dbReference type="InterPro" id="IPR010071">
    <property type="entry name" value="AA_adenyl_dom"/>
</dbReference>
<evidence type="ECO:0000259" key="3">
    <source>
        <dbReference type="PROSITE" id="PS50075"/>
    </source>
</evidence>
<dbReference type="Gene3D" id="3.30.300.30">
    <property type="match status" value="1"/>
</dbReference>
<protein>
    <submittedName>
        <fullName evidence="4">Long-chain-fatty-acid--CoA ligase</fullName>
    </submittedName>
</protein>
<dbReference type="SUPFAM" id="SSF52777">
    <property type="entry name" value="CoA-dependent acyltransferases"/>
    <property type="match status" value="2"/>
</dbReference>
<organism evidence="4 5">
    <name type="scientific">Fulvivirga imtechensis AK7</name>
    <dbReference type="NCBI Taxonomy" id="1237149"/>
    <lineage>
        <taxon>Bacteria</taxon>
        <taxon>Pseudomonadati</taxon>
        <taxon>Bacteroidota</taxon>
        <taxon>Cytophagia</taxon>
        <taxon>Cytophagales</taxon>
        <taxon>Fulvivirgaceae</taxon>
        <taxon>Fulvivirga</taxon>
    </lineage>
</organism>
<dbReference type="InterPro" id="IPR025110">
    <property type="entry name" value="AMP-bd_C"/>
</dbReference>
<dbReference type="Gene3D" id="3.30.559.30">
    <property type="entry name" value="Nonribosomal peptide synthetase, condensation domain"/>
    <property type="match status" value="1"/>
</dbReference>
<keyword evidence="4" id="KW-0436">Ligase</keyword>
<dbReference type="Gene3D" id="3.30.559.10">
    <property type="entry name" value="Chloramphenicol acetyltransferase-like domain"/>
    <property type="match status" value="1"/>
</dbReference>
<dbReference type="Pfam" id="PF13193">
    <property type="entry name" value="AMP-binding_C"/>
    <property type="match status" value="1"/>
</dbReference>
<dbReference type="STRING" id="1237149.C900_01688"/>
<dbReference type="InterPro" id="IPR023213">
    <property type="entry name" value="CAT-like_dom_sf"/>
</dbReference>
<dbReference type="Pfam" id="PF00501">
    <property type="entry name" value="AMP-binding"/>
    <property type="match status" value="1"/>
</dbReference>
<proteinExistence type="predicted"/>
<dbReference type="Pfam" id="PF00550">
    <property type="entry name" value="PP-binding"/>
    <property type="match status" value="1"/>
</dbReference>
<gene>
    <name evidence="4" type="ORF">C900_01688</name>
</gene>
<dbReference type="PANTHER" id="PTHR45527:SF1">
    <property type="entry name" value="FATTY ACID SYNTHASE"/>
    <property type="match status" value="1"/>
</dbReference>
<reference evidence="4 5" key="1">
    <citation type="submission" date="2012-12" db="EMBL/GenBank/DDBJ databases">
        <title>Genome assembly of Fulvivirga imtechensis AK7.</title>
        <authorList>
            <person name="Nupur N."/>
            <person name="Khatri I."/>
            <person name="Kumar R."/>
            <person name="Subramanian S."/>
            <person name="Pinnaka A."/>
        </authorList>
    </citation>
    <scope>NUCLEOTIDE SEQUENCE [LARGE SCALE GENOMIC DNA]</scope>
    <source>
        <strain evidence="4 5">AK7</strain>
    </source>
</reference>
<dbReference type="InterPro" id="IPR001242">
    <property type="entry name" value="Condensation_dom"/>
</dbReference>
<dbReference type="InterPro" id="IPR020806">
    <property type="entry name" value="PKS_PP-bd"/>
</dbReference>
<dbReference type="InterPro" id="IPR009081">
    <property type="entry name" value="PP-bd_ACP"/>
</dbReference>
<evidence type="ECO:0000256" key="1">
    <source>
        <dbReference type="ARBA" id="ARBA00022450"/>
    </source>
</evidence>
<evidence type="ECO:0000256" key="2">
    <source>
        <dbReference type="ARBA" id="ARBA00022553"/>
    </source>
</evidence>
<accession>L8JVS3</accession>
<comment type="caution">
    <text evidence="4">The sequence shown here is derived from an EMBL/GenBank/DDBJ whole genome shotgun (WGS) entry which is preliminary data.</text>
</comment>
<keyword evidence="1" id="KW-0596">Phosphopantetheine</keyword>
<dbReference type="GO" id="GO:0016874">
    <property type="term" value="F:ligase activity"/>
    <property type="evidence" value="ECO:0007669"/>
    <property type="project" value="UniProtKB-KW"/>
</dbReference>
<dbReference type="PANTHER" id="PTHR45527">
    <property type="entry name" value="NONRIBOSOMAL PEPTIDE SYNTHETASE"/>
    <property type="match status" value="1"/>
</dbReference>
<dbReference type="Gene3D" id="1.10.1200.10">
    <property type="entry name" value="ACP-like"/>
    <property type="match status" value="1"/>
</dbReference>
<dbReference type="PROSITE" id="PS50075">
    <property type="entry name" value="CARRIER"/>
    <property type="match status" value="1"/>
</dbReference>
<feature type="domain" description="Carrier" evidence="3">
    <location>
        <begin position="955"/>
        <end position="1030"/>
    </location>
</feature>
<dbReference type="SUPFAM" id="SSF56801">
    <property type="entry name" value="Acetyl-CoA synthetase-like"/>
    <property type="match status" value="1"/>
</dbReference>
<dbReference type="GO" id="GO:0044550">
    <property type="term" value="P:secondary metabolite biosynthetic process"/>
    <property type="evidence" value="ECO:0007669"/>
    <property type="project" value="TreeGrafter"/>
</dbReference>
<dbReference type="InterPro" id="IPR036736">
    <property type="entry name" value="ACP-like_sf"/>
</dbReference>
<dbReference type="CDD" id="cd05930">
    <property type="entry name" value="A_NRPS"/>
    <property type="match status" value="1"/>
</dbReference>
<dbReference type="InterPro" id="IPR000873">
    <property type="entry name" value="AMP-dep_synth/lig_dom"/>
</dbReference>
<dbReference type="RefSeq" id="WP_009579123.1">
    <property type="nucleotide sequence ID" value="NZ_AMZN01000025.1"/>
</dbReference>
<dbReference type="GO" id="GO:0043041">
    <property type="term" value="P:amino acid activation for nonribosomal peptide biosynthetic process"/>
    <property type="evidence" value="ECO:0007669"/>
    <property type="project" value="TreeGrafter"/>
</dbReference>
<dbReference type="SMART" id="SM00823">
    <property type="entry name" value="PKS_PP"/>
    <property type="match status" value="1"/>
</dbReference>
<dbReference type="eggNOG" id="COG1020">
    <property type="taxonomic scope" value="Bacteria"/>
</dbReference>
<dbReference type="EMBL" id="AMZN01000025">
    <property type="protein sequence ID" value="ELR72273.1"/>
    <property type="molecule type" value="Genomic_DNA"/>
</dbReference>
<dbReference type="GO" id="GO:0031177">
    <property type="term" value="F:phosphopantetheine binding"/>
    <property type="evidence" value="ECO:0007669"/>
    <property type="project" value="InterPro"/>
</dbReference>
<dbReference type="SUPFAM" id="SSF47336">
    <property type="entry name" value="ACP-like"/>
    <property type="match status" value="1"/>
</dbReference>
<dbReference type="OrthoDB" id="4317020at2"/>
<dbReference type="PATRIC" id="fig|1237149.3.peg.1641"/>
<dbReference type="Pfam" id="PF00668">
    <property type="entry name" value="Condensation"/>
    <property type="match status" value="1"/>
</dbReference>
<keyword evidence="2" id="KW-0597">Phosphoprotein</keyword>
<dbReference type="InterPro" id="IPR020845">
    <property type="entry name" value="AMP-binding_CS"/>
</dbReference>
<dbReference type="GO" id="GO:0005737">
    <property type="term" value="C:cytoplasm"/>
    <property type="evidence" value="ECO:0007669"/>
    <property type="project" value="TreeGrafter"/>
</dbReference>
<dbReference type="InterPro" id="IPR045851">
    <property type="entry name" value="AMP-bd_C_sf"/>
</dbReference>
<dbReference type="Gene3D" id="2.30.38.10">
    <property type="entry name" value="Luciferase, Domain 3"/>
    <property type="match status" value="1"/>
</dbReference>
<name>L8JVS3_9BACT</name>
<evidence type="ECO:0000313" key="4">
    <source>
        <dbReference type="EMBL" id="ELR72273.1"/>
    </source>
</evidence>